<dbReference type="Proteomes" id="UP000756921">
    <property type="component" value="Unassembled WGS sequence"/>
</dbReference>
<reference evidence="3" key="1">
    <citation type="journal article" date="2020" name="Mol. Plant Microbe Interact.">
        <title>Genome Sequence of the Biocontrol Agent Coniothyrium minitans strain Conio (IMI 134523).</title>
        <authorList>
            <person name="Patel D."/>
            <person name="Shittu T.A."/>
            <person name="Baroncelli R."/>
            <person name="Muthumeenakshi S."/>
            <person name="Osborne T.H."/>
            <person name="Janganan T.K."/>
            <person name="Sreenivasaprasad S."/>
        </authorList>
    </citation>
    <scope>NUCLEOTIDE SEQUENCE</scope>
    <source>
        <strain evidence="3">Conio</strain>
    </source>
</reference>
<proteinExistence type="predicted"/>
<gene>
    <name evidence="3" type="ORF">PMIN01_09330</name>
</gene>
<dbReference type="InterPro" id="IPR036047">
    <property type="entry name" value="F-box-like_dom_sf"/>
</dbReference>
<dbReference type="OrthoDB" id="2520703at2759"/>
<evidence type="ECO:0000259" key="2">
    <source>
        <dbReference type="PROSITE" id="PS50181"/>
    </source>
</evidence>
<feature type="region of interest" description="Disordered" evidence="1">
    <location>
        <begin position="500"/>
        <end position="532"/>
    </location>
</feature>
<comment type="caution">
    <text evidence="3">The sequence shown here is derived from an EMBL/GenBank/DDBJ whole genome shotgun (WGS) entry which is preliminary data.</text>
</comment>
<dbReference type="SUPFAM" id="SSF81383">
    <property type="entry name" value="F-box domain"/>
    <property type="match status" value="1"/>
</dbReference>
<dbReference type="AlphaFoldDB" id="A0A9P6KMY8"/>
<sequence>MLSRKDFPPLPSQVQRKPKKMPRRNEDSPTAIRHARSASLNDLPDELIVEILDYLPGIDLQHFQLLTLASLSFTNRRFHRIVVDRFYSTYDSFFCTPYPFLRTVMCNKDIASHVKSISFSYGPNVHSDRPPYVSSIADKQLIKDSLRSLGIPKFDWKQWASDCNDREADQELIYATILLYTPNVTRLEIDDGAALEPPGRIPRWLNHFRKIANGVDFGLVHRFQYLKSIRVDVQYLKLRDLAPLFRLRSMRKVALVGLFERPFTGQAAKAELRRLFPNRGSPIDELQLEMSYVDNSVLDVVISGIKKLKIFRYWSSTDHFEVSGRNSDEYWGISGQEGYERYDETAASNSWYMLVRSLESHTSSPETLSWRDGIHSQDRHYIGALGFLSGFAKLSHLEVPLAVLAQQTQATNTTVESIVANLAHSVQFLTMNVIHDGMAYYRRCLDYMACNLGENLPLLREVRVIYHSLLTPAVYDWEGFGKMLAYRGIVFDFVHSISQEEADSEGNWAPYVTRDDSESSESSVYEESLYSD</sequence>
<dbReference type="EMBL" id="WJXW01000010">
    <property type="protein sequence ID" value="KAF9732472.1"/>
    <property type="molecule type" value="Genomic_DNA"/>
</dbReference>
<protein>
    <recommendedName>
        <fullName evidence="2">F-box domain-containing protein</fullName>
    </recommendedName>
</protein>
<feature type="region of interest" description="Disordered" evidence="1">
    <location>
        <begin position="1"/>
        <end position="31"/>
    </location>
</feature>
<dbReference type="PROSITE" id="PS50181">
    <property type="entry name" value="FBOX"/>
    <property type="match status" value="1"/>
</dbReference>
<evidence type="ECO:0000313" key="4">
    <source>
        <dbReference type="Proteomes" id="UP000756921"/>
    </source>
</evidence>
<dbReference type="InterPro" id="IPR001810">
    <property type="entry name" value="F-box_dom"/>
</dbReference>
<feature type="compositionally biased region" description="Low complexity" evidence="1">
    <location>
        <begin position="520"/>
        <end position="532"/>
    </location>
</feature>
<accession>A0A9P6KMY8</accession>
<name>A0A9P6KMY8_9PLEO</name>
<evidence type="ECO:0000313" key="3">
    <source>
        <dbReference type="EMBL" id="KAF9732472.1"/>
    </source>
</evidence>
<dbReference type="CDD" id="cd09917">
    <property type="entry name" value="F-box_SF"/>
    <property type="match status" value="1"/>
</dbReference>
<keyword evidence="4" id="KW-1185">Reference proteome</keyword>
<organism evidence="3 4">
    <name type="scientific">Paraphaeosphaeria minitans</name>
    <dbReference type="NCBI Taxonomy" id="565426"/>
    <lineage>
        <taxon>Eukaryota</taxon>
        <taxon>Fungi</taxon>
        <taxon>Dikarya</taxon>
        <taxon>Ascomycota</taxon>
        <taxon>Pezizomycotina</taxon>
        <taxon>Dothideomycetes</taxon>
        <taxon>Pleosporomycetidae</taxon>
        <taxon>Pleosporales</taxon>
        <taxon>Massarineae</taxon>
        <taxon>Didymosphaeriaceae</taxon>
        <taxon>Paraphaeosphaeria</taxon>
    </lineage>
</organism>
<dbReference type="Pfam" id="PF12937">
    <property type="entry name" value="F-box-like"/>
    <property type="match status" value="1"/>
</dbReference>
<feature type="domain" description="F-box" evidence="2">
    <location>
        <begin position="37"/>
        <end position="93"/>
    </location>
</feature>
<evidence type="ECO:0000256" key="1">
    <source>
        <dbReference type="SAM" id="MobiDB-lite"/>
    </source>
</evidence>